<dbReference type="Proteomes" id="UP000674318">
    <property type="component" value="Unassembled WGS sequence"/>
</dbReference>
<feature type="region of interest" description="Disordered" evidence="1">
    <location>
        <begin position="285"/>
        <end position="310"/>
    </location>
</feature>
<proteinExistence type="predicted"/>
<gene>
    <name evidence="2" type="ORF">JKF63_03245</name>
</gene>
<organism evidence="2 3">
    <name type="scientific">Porcisia hertigi</name>
    <dbReference type="NCBI Taxonomy" id="2761500"/>
    <lineage>
        <taxon>Eukaryota</taxon>
        <taxon>Discoba</taxon>
        <taxon>Euglenozoa</taxon>
        <taxon>Kinetoplastea</taxon>
        <taxon>Metakinetoplastina</taxon>
        <taxon>Trypanosomatida</taxon>
        <taxon>Trypanosomatidae</taxon>
        <taxon>Leishmaniinae</taxon>
        <taxon>Porcisia</taxon>
    </lineage>
</organism>
<feature type="region of interest" description="Disordered" evidence="1">
    <location>
        <begin position="515"/>
        <end position="544"/>
    </location>
</feature>
<sequence length="544" mass="59501">MPLDVTEADTAEVLSCASASLSQNVKEPGVFLLLNGLVCRTADASGRFRPSDIFAGVSREAEMPAPALPLANTRCGAPPGSPEDAKPSVDSDCPIFNCFGVLSGGVIIDSVNELLVDFTDSVVYTPQILTAHVDAARRDLQQANELAFRNGETQLIRPEYPLTLCSSEVPLPPRCSDPQLRRLHHCSNSSNAMASTAPAVTSLRHAAQVGMENVKRWSCQLAPHPDLSGQAPRNKAWMALWTDAEELRLSIRVCNDVRASRAIMYLPPRVPLPLRFRGQPISLPECVKNNSPADKNDPQPDREAGSLSAVPPDGVRCAVSSFTCYTGVPRFATSMDTAPRSDSADFASCMAVTRLRKRLRPHTETASLSGHWTSSDGDEEEKFLVPLTGTTPRHAAFTLFLMYFNHLGILCNGERVTGETAASSCVEGHNGRATTWGLCSANQYDVHAEVERKRRVTKELKENSGRNFPGGTRWSTTPRNRDRVAGAWAALLLSSRTALLERITVLNRYLHKLQEERQQQRQGEKQPHPLSKQRVDESCGGETP</sequence>
<dbReference type="RefSeq" id="XP_067756055.1">
    <property type="nucleotide sequence ID" value="XM_067899265.1"/>
</dbReference>
<evidence type="ECO:0000256" key="1">
    <source>
        <dbReference type="SAM" id="MobiDB-lite"/>
    </source>
</evidence>
<evidence type="ECO:0000313" key="2">
    <source>
        <dbReference type="EMBL" id="KAG5501432.1"/>
    </source>
</evidence>
<keyword evidence="3" id="KW-1185">Reference proteome</keyword>
<evidence type="ECO:0000313" key="3">
    <source>
        <dbReference type="Proteomes" id="UP000674318"/>
    </source>
</evidence>
<dbReference type="EMBL" id="JAFJZO010000027">
    <property type="protein sequence ID" value="KAG5501432.1"/>
    <property type="molecule type" value="Genomic_DNA"/>
</dbReference>
<dbReference type="KEGG" id="phet:94289342"/>
<protein>
    <submittedName>
        <fullName evidence="2">Uncharacterized protein</fullName>
    </submittedName>
</protein>
<comment type="caution">
    <text evidence="2">The sequence shown here is derived from an EMBL/GenBank/DDBJ whole genome shotgun (WGS) entry which is preliminary data.</text>
</comment>
<feature type="compositionally biased region" description="Basic and acidic residues" evidence="1">
    <location>
        <begin position="515"/>
        <end position="537"/>
    </location>
</feature>
<reference evidence="2 3" key="1">
    <citation type="submission" date="2021-02" db="EMBL/GenBank/DDBJ databases">
        <title>Porcisia hertigi Genome sequencing and assembly.</title>
        <authorList>
            <person name="Almutairi H."/>
            <person name="Gatherer D."/>
        </authorList>
    </citation>
    <scope>NUCLEOTIDE SEQUENCE [LARGE SCALE GENOMIC DNA]</scope>
    <source>
        <strain evidence="2 3">C119</strain>
    </source>
</reference>
<dbReference type="AlphaFoldDB" id="A0A836HKA9"/>
<dbReference type="GeneID" id="94289342"/>
<dbReference type="OrthoDB" id="272873at2759"/>
<name>A0A836HKA9_9TRYP</name>
<feature type="compositionally biased region" description="Basic and acidic residues" evidence="1">
    <location>
        <begin position="294"/>
        <end position="304"/>
    </location>
</feature>
<accession>A0A836HKA9</accession>